<feature type="repeat" description="ANK" evidence="3">
    <location>
        <begin position="127"/>
        <end position="159"/>
    </location>
</feature>
<sequence length="905" mass="104769">MQNVNNSFNEKILDFIIDDDDENFSQLILPLISVKSDTNIRFSLTSYRVPKLISNWPTYGSLCAFFSSEKCFNSLILLCPEGIQSEIFKEEDDYGRSILHFACFSGNLNIIRKLCQAGYDLHVTDKNGYQVSHYAAMNGQIDVLKYLLIKGIEIVWSNENMMSPLHLACYYGQLDTIKFICEDVDTEKASLVNSFESKTALHFACDGGFIHVVNYLLNSYKNIVEKQINKFDYNSFTPILYACKNGSLDCVKSLVNFGNVRFNYGNRTYNPFVEAASRGHIDIIKYFINLKEVDLNASDSKGTRALKAAVDHGHFDIIELLINNDVIDVNDKNKIGDLFMIACENSDIETMQFLDNLLNIPYEKMGSLYMTKAIVRENEEIVSFLISKNCEIKKSLPFINFRGKWTPFMSFLKSKGASFTNVILKSGIPLIVEAAKHVNLKNLKKLISEGFELNKEIIEKYKLLSITARAANIDSFLYLMSYKPDLNDGENCFLVLLEKYNNSQLLHNQRFINNCMSIAEILLSKYNVNPNDQSILNYAFSHSLISILELLLRFNANFENHPFDFKILQNDVDFNVVNYLKNKNVNINNLISNRNVPIIVEALRTNNLIIINRFIDNGFELNRKIISKYKIFENACLEGNIDMFNFLIQYEPVIKNESKVLFQLISEYKSCKNKQKYFFYFNENDHKQNATDINNYFVIIEELMKNYQIIPDEKIINHSAINELVEILELLANHGADFSNCGLDYSKMIYKRHLPIYKFLEKQGCKFNKYQKYSYDSNGNMTKCEDSTCSPIEINFKKTKKIAHDIETLLFLIDYSSKEQIINLRVENKSFFSLKHYDFASTVDSLNIIDVLLLRKRYHEILTVFKKINQVLLPQICTIQTLKKKLTEKLSEQDRKELDSFQINE</sequence>
<keyword evidence="5" id="KW-1185">Reference proteome</keyword>
<feature type="repeat" description="ANK" evidence="3">
    <location>
        <begin position="94"/>
        <end position="126"/>
    </location>
</feature>
<dbReference type="EMBL" id="JAPFFF010000072">
    <property type="protein sequence ID" value="KAK8835933.1"/>
    <property type="molecule type" value="Genomic_DNA"/>
</dbReference>
<protein>
    <recommendedName>
        <fullName evidence="6">Ankyrin repeat protein</fullName>
    </recommendedName>
</protein>
<gene>
    <name evidence="4" type="ORF">M9Y10_040314</name>
</gene>
<dbReference type="Proteomes" id="UP001470230">
    <property type="component" value="Unassembled WGS sequence"/>
</dbReference>
<evidence type="ECO:0000256" key="1">
    <source>
        <dbReference type="ARBA" id="ARBA00022737"/>
    </source>
</evidence>
<evidence type="ECO:0000313" key="4">
    <source>
        <dbReference type="EMBL" id="KAK8835933.1"/>
    </source>
</evidence>
<dbReference type="PANTHER" id="PTHR24198:SF165">
    <property type="entry name" value="ANKYRIN REPEAT-CONTAINING PROTEIN-RELATED"/>
    <property type="match status" value="1"/>
</dbReference>
<accession>A0ABR2GPR3</accession>
<dbReference type="SMART" id="SM00248">
    <property type="entry name" value="ANK"/>
    <property type="match status" value="14"/>
</dbReference>
<dbReference type="Gene3D" id="1.25.40.20">
    <property type="entry name" value="Ankyrin repeat-containing domain"/>
    <property type="match status" value="4"/>
</dbReference>
<evidence type="ECO:0000256" key="2">
    <source>
        <dbReference type="ARBA" id="ARBA00023043"/>
    </source>
</evidence>
<dbReference type="PROSITE" id="PS50297">
    <property type="entry name" value="ANK_REP_REGION"/>
    <property type="match status" value="2"/>
</dbReference>
<proteinExistence type="predicted"/>
<comment type="caution">
    <text evidence="4">The sequence shown here is derived from an EMBL/GenBank/DDBJ whole genome shotgun (WGS) entry which is preliminary data.</text>
</comment>
<evidence type="ECO:0000256" key="3">
    <source>
        <dbReference type="PROSITE-ProRule" id="PRU00023"/>
    </source>
</evidence>
<evidence type="ECO:0000313" key="5">
    <source>
        <dbReference type="Proteomes" id="UP001470230"/>
    </source>
</evidence>
<dbReference type="SUPFAM" id="SSF48403">
    <property type="entry name" value="Ankyrin repeat"/>
    <property type="match status" value="2"/>
</dbReference>
<dbReference type="PANTHER" id="PTHR24198">
    <property type="entry name" value="ANKYRIN REPEAT AND PROTEIN KINASE DOMAIN-CONTAINING PROTEIN"/>
    <property type="match status" value="1"/>
</dbReference>
<dbReference type="PROSITE" id="PS50088">
    <property type="entry name" value="ANK_REPEAT"/>
    <property type="match status" value="2"/>
</dbReference>
<keyword evidence="2 3" id="KW-0040">ANK repeat</keyword>
<organism evidence="4 5">
    <name type="scientific">Tritrichomonas musculus</name>
    <dbReference type="NCBI Taxonomy" id="1915356"/>
    <lineage>
        <taxon>Eukaryota</taxon>
        <taxon>Metamonada</taxon>
        <taxon>Parabasalia</taxon>
        <taxon>Tritrichomonadida</taxon>
        <taxon>Tritrichomonadidae</taxon>
        <taxon>Tritrichomonas</taxon>
    </lineage>
</organism>
<evidence type="ECO:0008006" key="6">
    <source>
        <dbReference type="Google" id="ProtNLM"/>
    </source>
</evidence>
<dbReference type="Pfam" id="PF12796">
    <property type="entry name" value="Ank_2"/>
    <property type="match status" value="2"/>
</dbReference>
<reference evidence="4 5" key="1">
    <citation type="submission" date="2024-04" db="EMBL/GenBank/DDBJ databases">
        <title>Tritrichomonas musculus Genome.</title>
        <authorList>
            <person name="Alves-Ferreira E."/>
            <person name="Grigg M."/>
            <person name="Lorenzi H."/>
            <person name="Galac M."/>
        </authorList>
    </citation>
    <scope>NUCLEOTIDE SEQUENCE [LARGE SCALE GENOMIC DNA]</scope>
    <source>
        <strain evidence="4 5">EAF2021</strain>
    </source>
</reference>
<name>A0ABR2GPR3_9EUKA</name>
<dbReference type="InterPro" id="IPR036770">
    <property type="entry name" value="Ankyrin_rpt-contain_sf"/>
</dbReference>
<dbReference type="InterPro" id="IPR002110">
    <property type="entry name" value="Ankyrin_rpt"/>
</dbReference>
<keyword evidence="1" id="KW-0677">Repeat</keyword>